<name>A0ABW7ECZ8_STRRO</name>
<protein>
    <recommendedName>
        <fullName evidence="4">Secreted protein</fullName>
    </recommendedName>
</protein>
<comment type="caution">
    <text evidence="2">The sequence shown here is derived from an EMBL/GenBank/DDBJ whole genome shotgun (WGS) entry which is preliminary data.</text>
</comment>
<reference evidence="2 3" key="1">
    <citation type="submission" date="2024-10" db="EMBL/GenBank/DDBJ databases">
        <title>Draft genome assembly of a novel steroid transforming actinomycete isolated from African clawed frog Xenopus laevis.</title>
        <authorList>
            <person name="Bragin E."/>
            <person name="Kollerov V."/>
            <person name="Donova M.V."/>
        </authorList>
    </citation>
    <scope>NUCLEOTIDE SEQUENCE [LARGE SCALE GENOMIC DNA]</scope>
    <source>
        <strain evidence="2 3">MTOC-St3</strain>
    </source>
</reference>
<accession>A0ABW7ECZ8</accession>
<dbReference type="RefSeq" id="WP_394395602.1">
    <property type="nucleotide sequence ID" value="NZ_JBIENY010000459.1"/>
</dbReference>
<gene>
    <name evidence="2" type="ORF">ACGU38_31625</name>
</gene>
<dbReference type="Proteomes" id="UP001605990">
    <property type="component" value="Unassembled WGS sequence"/>
</dbReference>
<organism evidence="2 3">
    <name type="scientific">Streptomyces rochei</name>
    <name type="common">Streptomyces parvullus</name>
    <dbReference type="NCBI Taxonomy" id="1928"/>
    <lineage>
        <taxon>Bacteria</taxon>
        <taxon>Bacillati</taxon>
        <taxon>Actinomycetota</taxon>
        <taxon>Actinomycetes</taxon>
        <taxon>Kitasatosporales</taxon>
        <taxon>Streptomycetaceae</taxon>
        <taxon>Streptomyces</taxon>
        <taxon>Streptomyces rochei group</taxon>
    </lineage>
</organism>
<dbReference type="EMBL" id="JBIENY010000459">
    <property type="protein sequence ID" value="MFG6299889.1"/>
    <property type="molecule type" value="Genomic_DNA"/>
</dbReference>
<evidence type="ECO:0000313" key="2">
    <source>
        <dbReference type="EMBL" id="MFG6299889.1"/>
    </source>
</evidence>
<evidence type="ECO:0000256" key="1">
    <source>
        <dbReference type="SAM" id="MobiDB-lite"/>
    </source>
</evidence>
<evidence type="ECO:0008006" key="4">
    <source>
        <dbReference type="Google" id="ProtNLM"/>
    </source>
</evidence>
<proteinExistence type="predicted"/>
<feature type="region of interest" description="Disordered" evidence="1">
    <location>
        <begin position="175"/>
        <end position="194"/>
    </location>
</feature>
<sequence>MSDAASIALITALSTLAGAGITGWLGFLTHRHQTRNQERLMGLERAEVRRDQYRTERKEAYVRFIDQAVRTAHAIGAMVKPDAQVSEESYLDAAVQAQERLAELYPLLALVNIEGPEEVADLADQTASALVTEGARASKMHRDPDSKPEFVAASRARWQAQRDFVRAARDTVAIPMPQGEDELLGPRPSPELAA</sequence>
<keyword evidence="3" id="KW-1185">Reference proteome</keyword>
<evidence type="ECO:0000313" key="3">
    <source>
        <dbReference type="Proteomes" id="UP001605990"/>
    </source>
</evidence>